<evidence type="ECO:0000313" key="1">
    <source>
        <dbReference type="EMBL" id="MBC6995979.1"/>
    </source>
</evidence>
<dbReference type="AlphaFoldDB" id="A0A923T9W8"/>
<organism evidence="1 2">
    <name type="scientific">Neolewinella lacunae</name>
    <dbReference type="NCBI Taxonomy" id="1517758"/>
    <lineage>
        <taxon>Bacteria</taxon>
        <taxon>Pseudomonadati</taxon>
        <taxon>Bacteroidota</taxon>
        <taxon>Saprospiria</taxon>
        <taxon>Saprospirales</taxon>
        <taxon>Lewinellaceae</taxon>
        <taxon>Neolewinella</taxon>
    </lineage>
</organism>
<evidence type="ECO:0000313" key="2">
    <source>
        <dbReference type="Proteomes" id="UP000650081"/>
    </source>
</evidence>
<keyword evidence="2" id="KW-1185">Reference proteome</keyword>
<protein>
    <submittedName>
        <fullName evidence="1">Uncharacterized protein</fullName>
    </submittedName>
</protein>
<gene>
    <name evidence="1" type="ORF">H9S92_17555</name>
</gene>
<dbReference type="Proteomes" id="UP000650081">
    <property type="component" value="Unassembled WGS sequence"/>
</dbReference>
<comment type="caution">
    <text evidence="1">The sequence shown here is derived from an EMBL/GenBank/DDBJ whole genome shotgun (WGS) entry which is preliminary data.</text>
</comment>
<dbReference type="RefSeq" id="WP_187468005.1">
    <property type="nucleotide sequence ID" value="NZ_JACSIT010000142.1"/>
</dbReference>
<accession>A0A923T9W8</accession>
<proteinExistence type="predicted"/>
<name>A0A923T9W8_9BACT</name>
<dbReference type="EMBL" id="JACSIT010000142">
    <property type="protein sequence ID" value="MBC6995979.1"/>
    <property type="molecule type" value="Genomic_DNA"/>
</dbReference>
<sequence length="51" mass="5666">MDLKLQQGDLSPLQQRELYEALGYPEGIDKEAYRGLDAPINEGGNDDKGED</sequence>
<reference evidence="1" key="1">
    <citation type="submission" date="2020-08" db="EMBL/GenBank/DDBJ databases">
        <title>Lewinella bacteria from marine environments.</title>
        <authorList>
            <person name="Zhong Y."/>
        </authorList>
    </citation>
    <scope>NUCLEOTIDE SEQUENCE</scope>
    <source>
        <strain evidence="1">KCTC 42187</strain>
    </source>
</reference>